<keyword evidence="4" id="KW-1185">Reference proteome</keyword>
<feature type="domain" description="Histidine kinase" evidence="2">
    <location>
        <begin position="165"/>
        <end position="376"/>
    </location>
</feature>
<keyword evidence="3" id="KW-0808">Transferase</keyword>
<proteinExistence type="predicted"/>
<dbReference type="InterPro" id="IPR005467">
    <property type="entry name" value="His_kinase_dom"/>
</dbReference>
<dbReference type="PANTHER" id="PTHR43547:SF2">
    <property type="entry name" value="HYBRID SIGNAL TRANSDUCTION HISTIDINE KINASE C"/>
    <property type="match status" value="1"/>
</dbReference>
<dbReference type="RefSeq" id="WP_120275204.1">
    <property type="nucleotide sequence ID" value="NZ_RAPN01000004.1"/>
</dbReference>
<evidence type="ECO:0000313" key="3">
    <source>
        <dbReference type="EMBL" id="RKD86514.1"/>
    </source>
</evidence>
<dbReference type="SMART" id="SM00387">
    <property type="entry name" value="HATPase_c"/>
    <property type="match status" value="1"/>
</dbReference>
<dbReference type="PROSITE" id="PS50109">
    <property type="entry name" value="HIS_KIN"/>
    <property type="match status" value="1"/>
</dbReference>
<evidence type="ECO:0000313" key="4">
    <source>
        <dbReference type="Proteomes" id="UP000283387"/>
    </source>
</evidence>
<dbReference type="Gene3D" id="3.30.450.20">
    <property type="entry name" value="PAS domain"/>
    <property type="match status" value="1"/>
</dbReference>
<accession>A0A419VWI6</accession>
<dbReference type="GO" id="GO:0000155">
    <property type="term" value="F:phosphorelay sensor kinase activity"/>
    <property type="evidence" value="ECO:0007669"/>
    <property type="project" value="TreeGrafter"/>
</dbReference>
<reference evidence="3 4" key="1">
    <citation type="submission" date="2018-09" db="EMBL/GenBank/DDBJ databases">
        <title>Genomic Encyclopedia of Archaeal and Bacterial Type Strains, Phase II (KMG-II): from individual species to whole genera.</title>
        <authorList>
            <person name="Goeker M."/>
        </authorList>
    </citation>
    <scope>NUCLEOTIDE SEQUENCE [LARGE SCALE GENOMIC DNA]</scope>
    <source>
        <strain evidence="3 4">DSM 27148</strain>
    </source>
</reference>
<dbReference type="PANTHER" id="PTHR43547">
    <property type="entry name" value="TWO-COMPONENT HISTIDINE KINASE"/>
    <property type="match status" value="1"/>
</dbReference>
<dbReference type="Proteomes" id="UP000283387">
    <property type="component" value="Unassembled WGS sequence"/>
</dbReference>
<gene>
    <name evidence="3" type="ORF">BC643_4211</name>
</gene>
<dbReference type="InterPro" id="IPR003594">
    <property type="entry name" value="HATPase_dom"/>
</dbReference>
<evidence type="ECO:0000256" key="1">
    <source>
        <dbReference type="ARBA" id="ARBA00022553"/>
    </source>
</evidence>
<keyword evidence="1" id="KW-0597">Phosphoprotein</keyword>
<dbReference type="Pfam" id="PF02518">
    <property type="entry name" value="HATPase_c"/>
    <property type="match status" value="1"/>
</dbReference>
<sequence>MEVGDNNGTDRLERLIGEEITIGSIQLVKELLSSTSSIVCILNSQNQIVFANDTLIQKYNLDLERDIFGLRFGEIMGCVNLKGGESVCGTTEKCRYCGANYAFKDFWSSRQSVVNECRLIREEEGYTRQYDLEIKATPFHFEGDYMVLSLVDITEQKRREILERIFFHDIINMAGSLRGILNIMKEVKDEQDEVENFFEIAASLSDEIIDEIKAQQQLLKAESGELEVSTEKVNMDGFLLEICNKVKYCQEAFDRKIDPQDFTSDVEFTTDKVLLTRVIFNMAKNALEAIPRGESIRIEAYLKNDKIRIEVHNDTWIEEDVRNQLFQRSYSTKGKNRGVGTYSMKLLGERYLKGVVNFESTEANGTTFYIEIPEAI</sequence>
<name>A0A419VWI6_9BACT</name>
<comment type="caution">
    <text evidence="3">The sequence shown here is derived from an EMBL/GenBank/DDBJ whole genome shotgun (WGS) entry which is preliminary data.</text>
</comment>
<evidence type="ECO:0000259" key="2">
    <source>
        <dbReference type="PROSITE" id="PS50109"/>
    </source>
</evidence>
<dbReference type="AlphaFoldDB" id="A0A419VWI6"/>
<dbReference type="EMBL" id="RAPN01000004">
    <property type="protein sequence ID" value="RKD86514.1"/>
    <property type="molecule type" value="Genomic_DNA"/>
</dbReference>
<dbReference type="SUPFAM" id="SSF55874">
    <property type="entry name" value="ATPase domain of HSP90 chaperone/DNA topoisomerase II/histidine kinase"/>
    <property type="match status" value="1"/>
</dbReference>
<dbReference type="OrthoDB" id="9792686at2"/>
<organism evidence="3 4">
    <name type="scientific">Mangrovibacterium diazotrophicum</name>
    <dbReference type="NCBI Taxonomy" id="1261403"/>
    <lineage>
        <taxon>Bacteria</taxon>
        <taxon>Pseudomonadati</taxon>
        <taxon>Bacteroidota</taxon>
        <taxon>Bacteroidia</taxon>
        <taxon>Marinilabiliales</taxon>
        <taxon>Prolixibacteraceae</taxon>
        <taxon>Mangrovibacterium</taxon>
    </lineage>
</organism>
<keyword evidence="3" id="KW-0418">Kinase</keyword>
<protein>
    <submittedName>
        <fullName evidence="3">Histidine kinase/DNA gyrase B/HSP90-like ATPase</fullName>
    </submittedName>
</protein>
<dbReference type="Gene3D" id="3.30.565.10">
    <property type="entry name" value="Histidine kinase-like ATPase, C-terminal domain"/>
    <property type="match status" value="1"/>
</dbReference>
<dbReference type="InterPro" id="IPR036890">
    <property type="entry name" value="HATPase_C_sf"/>
</dbReference>